<dbReference type="OrthoDB" id="5404564at2759"/>
<keyword evidence="2" id="KW-1185">Reference proteome</keyword>
<evidence type="ECO:0000313" key="1">
    <source>
        <dbReference type="EMBL" id="RMI96857.1"/>
    </source>
</evidence>
<proteinExistence type="predicted"/>
<protein>
    <submittedName>
        <fullName evidence="1">Uncharacterized protein</fullName>
    </submittedName>
</protein>
<feature type="non-terminal residue" evidence="1">
    <location>
        <position position="355"/>
    </location>
</feature>
<name>A0A3M2QV61_9HYPO</name>
<organism evidence="1 2">
    <name type="scientific">Fusarium kuroshium</name>
    <dbReference type="NCBI Taxonomy" id="2010991"/>
    <lineage>
        <taxon>Eukaryota</taxon>
        <taxon>Fungi</taxon>
        <taxon>Dikarya</taxon>
        <taxon>Ascomycota</taxon>
        <taxon>Pezizomycotina</taxon>
        <taxon>Sordariomycetes</taxon>
        <taxon>Hypocreomycetidae</taxon>
        <taxon>Hypocreales</taxon>
        <taxon>Nectriaceae</taxon>
        <taxon>Fusarium</taxon>
        <taxon>Fusarium solani species complex</taxon>
    </lineage>
</organism>
<dbReference type="EMBL" id="NKUJ01000882">
    <property type="protein sequence ID" value="RMI96857.1"/>
    <property type="molecule type" value="Genomic_DNA"/>
</dbReference>
<dbReference type="AlphaFoldDB" id="A0A3M2QV61"/>
<reference evidence="1 2" key="1">
    <citation type="submission" date="2017-06" db="EMBL/GenBank/DDBJ databases">
        <title>Comparative genomic analysis of Ambrosia Fusariam Clade fungi.</title>
        <authorList>
            <person name="Stajich J.E."/>
            <person name="Carrillo J."/>
            <person name="Kijimoto T."/>
            <person name="Eskalen A."/>
            <person name="O'Donnell K."/>
            <person name="Kasson M."/>
        </authorList>
    </citation>
    <scope>NUCLEOTIDE SEQUENCE [LARGE SCALE GENOMIC DNA]</scope>
    <source>
        <strain evidence="1">UCR3666</strain>
    </source>
</reference>
<sequence length="355" mass="40750">MEKMITESAVSTAPALTWRTTDRHFSAKIAGKQRSWLLEKIVNVVTGRPTTVVVKGVPLNAMHHFEDLLARLSVTQTRLMLSHGMSTMLAHVSDQDESNATVIRQHVDSIKFTSGNAHHVRDGIKHIQMLHYRSILLDRLVDDEFLPQSAFEEDKQAEVLVTYKKQDDGRTDDIVRTILHVRWNSPAEFQRGGSVVVKDVNCTGFDSNENSRPTISVDVTFQFALSEDAAQFHREWEAIRMDLFVIHLRYPRKDESVRFKVQAQNVHTERVQICDANITLLQNTVTNRFRLVVQSRSGYSILSQKLSEDFFQMLATRGRPNYNSLSYEVHMDEKGTRVVREYPKGFSHLVFTNHI</sequence>
<dbReference type="Proteomes" id="UP000277212">
    <property type="component" value="Unassembled WGS sequence"/>
</dbReference>
<dbReference type="STRING" id="2010991.A0A3M2QV61"/>
<accession>A0A3M2QV61</accession>
<comment type="caution">
    <text evidence="1">The sequence shown here is derived from an EMBL/GenBank/DDBJ whole genome shotgun (WGS) entry which is preliminary data.</text>
</comment>
<evidence type="ECO:0000313" key="2">
    <source>
        <dbReference type="Proteomes" id="UP000277212"/>
    </source>
</evidence>
<gene>
    <name evidence="1" type="ORF">CDV36_016291</name>
</gene>